<evidence type="ECO:0008006" key="4">
    <source>
        <dbReference type="Google" id="ProtNLM"/>
    </source>
</evidence>
<feature type="chain" id="PRO_5045313142" description="Concanavalin A-like lectin/glucanase superfamily protein" evidence="1">
    <location>
        <begin position="19"/>
        <end position="245"/>
    </location>
</feature>
<evidence type="ECO:0000313" key="3">
    <source>
        <dbReference type="Proteomes" id="UP001501222"/>
    </source>
</evidence>
<evidence type="ECO:0000313" key="2">
    <source>
        <dbReference type="EMBL" id="GAA3579644.1"/>
    </source>
</evidence>
<dbReference type="SUPFAM" id="SSF49899">
    <property type="entry name" value="Concanavalin A-like lectins/glucanases"/>
    <property type="match status" value="1"/>
</dbReference>
<dbReference type="Proteomes" id="UP001501222">
    <property type="component" value="Unassembled WGS sequence"/>
</dbReference>
<organism evidence="2 3">
    <name type="scientific">Kribbella ginsengisoli</name>
    <dbReference type="NCBI Taxonomy" id="363865"/>
    <lineage>
        <taxon>Bacteria</taxon>
        <taxon>Bacillati</taxon>
        <taxon>Actinomycetota</taxon>
        <taxon>Actinomycetes</taxon>
        <taxon>Propionibacteriales</taxon>
        <taxon>Kribbellaceae</taxon>
        <taxon>Kribbella</taxon>
    </lineage>
</organism>
<proteinExistence type="predicted"/>
<protein>
    <recommendedName>
        <fullName evidence="4">Concanavalin A-like lectin/glucanase superfamily protein</fullName>
    </recommendedName>
</protein>
<reference evidence="3" key="1">
    <citation type="journal article" date="2019" name="Int. J. Syst. Evol. Microbiol.">
        <title>The Global Catalogue of Microorganisms (GCM) 10K type strain sequencing project: providing services to taxonomists for standard genome sequencing and annotation.</title>
        <authorList>
            <consortium name="The Broad Institute Genomics Platform"/>
            <consortium name="The Broad Institute Genome Sequencing Center for Infectious Disease"/>
            <person name="Wu L."/>
            <person name="Ma J."/>
        </authorList>
    </citation>
    <scope>NUCLEOTIDE SEQUENCE [LARGE SCALE GENOMIC DNA]</scope>
    <source>
        <strain evidence="3">JCM 16928</strain>
    </source>
</reference>
<dbReference type="EMBL" id="BAABAA010000008">
    <property type="protein sequence ID" value="GAA3579644.1"/>
    <property type="molecule type" value="Genomic_DNA"/>
</dbReference>
<dbReference type="Pfam" id="PF13385">
    <property type="entry name" value="Laminin_G_3"/>
    <property type="match status" value="1"/>
</dbReference>
<dbReference type="InterPro" id="IPR013320">
    <property type="entry name" value="ConA-like_dom_sf"/>
</dbReference>
<comment type="caution">
    <text evidence="2">The sequence shown here is derived from an EMBL/GenBank/DDBJ whole genome shotgun (WGS) entry which is preliminary data.</text>
</comment>
<gene>
    <name evidence="2" type="ORF">GCM10022235_57190</name>
</gene>
<keyword evidence="1" id="KW-0732">Signal</keyword>
<dbReference type="Gene3D" id="2.60.120.200">
    <property type="match status" value="1"/>
</dbReference>
<sequence length="245" mass="25622">MGLAALGLVTALATPALGAGGQNLKWTFNSAGSPVTTVADDTGKMHTGTVTTANGGQITTLTPGRDGVGQAVQFPALCVGASCPKAMITTPSQPDLNPGTGKFSYGAWVKLTTAQLSTTTGSNLVQKGLSDSSQWKLQIDPHNGVLGLPSCVVRRAGGTESKLVRSDISVADGNWHKLVCQRTDTGYLQIYVDNNFRQQVPLPAPAYDIAPAGQVTVGAKNLGADNDQYYGQLDDVFYNDYLAYP</sequence>
<accession>A0ABP6YE76</accession>
<name>A0ABP6YE76_9ACTN</name>
<evidence type="ECO:0000256" key="1">
    <source>
        <dbReference type="SAM" id="SignalP"/>
    </source>
</evidence>
<feature type="signal peptide" evidence="1">
    <location>
        <begin position="1"/>
        <end position="18"/>
    </location>
</feature>
<keyword evidence="3" id="KW-1185">Reference proteome</keyword>